<dbReference type="Gene3D" id="3.40.50.150">
    <property type="entry name" value="Vaccinia Virus protein VP39"/>
    <property type="match status" value="1"/>
</dbReference>
<dbReference type="PANTHER" id="PTHR34203">
    <property type="entry name" value="METHYLTRANSFERASE, FKBM FAMILY PROTEIN"/>
    <property type="match status" value="1"/>
</dbReference>
<organism evidence="2">
    <name type="scientific">Methyloraptor flagellatus</name>
    <dbReference type="NCBI Taxonomy" id="3162530"/>
    <lineage>
        <taxon>Bacteria</taxon>
        <taxon>Pseudomonadati</taxon>
        <taxon>Pseudomonadota</taxon>
        <taxon>Alphaproteobacteria</taxon>
        <taxon>Hyphomicrobiales</taxon>
        <taxon>Ancalomicrobiaceae</taxon>
        <taxon>Methyloraptor</taxon>
    </lineage>
</organism>
<dbReference type="InterPro" id="IPR052514">
    <property type="entry name" value="SAM-dependent_MTase"/>
</dbReference>
<dbReference type="AlphaFoldDB" id="A0AAU7XDV0"/>
<evidence type="ECO:0000259" key="1">
    <source>
        <dbReference type="Pfam" id="PF05050"/>
    </source>
</evidence>
<dbReference type="InterPro" id="IPR006342">
    <property type="entry name" value="FkbM_mtfrase"/>
</dbReference>
<name>A0AAU7XDV0_9HYPH</name>
<dbReference type="GO" id="GO:0008168">
    <property type="term" value="F:methyltransferase activity"/>
    <property type="evidence" value="ECO:0007669"/>
    <property type="project" value="UniProtKB-KW"/>
</dbReference>
<protein>
    <submittedName>
        <fullName evidence="2">FkbM family methyltransferase</fullName>
    </submittedName>
</protein>
<reference evidence="2" key="1">
    <citation type="submission" date="2024-06" db="EMBL/GenBank/DDBJ databases">
        <title>Methylostella associata gen. nov., sp. nov., a novel Ancalomicrobiaceae-affiliated facultatively methylotrophic bacteria that feed on methanotrophs of the genus Methylococcus.</title>
        <authorList>
            <person name="Saltykova V."/>
            <person name="Danilova O.V."/>
            <person name="Oshkin I.Y."/>
            <person name="Belova S.E."/>
            <person name="Pimenov N.V."/>
            <person name="Dedysh S.N."/>
        </authorList>
    </citation>
    <scope>NUCLEOTIDE SEQUENCE</scope>
    <source>
        <strain evidence="2">S20</strain>
    </source>
</reference>
<dbReference type="Pfam" id="PF05050">
    <property type="entry name" value="Methyltransf_21"/>
    <property type="match status" value="1"/>
</dbReference>
<feature type="domain" description="Methyltransferase FkbM" evidence="1">
    <location>
        <begin position="28"/>
        <end position="190"/>
    </location>
</feature>
<dbReference type="PANTHER" id="PTHR34203:SF15">
    <property type="entry name" value="SLL1173 PROTEIN"/>
    <property type="match status" value="1"/>
</dbReference>
<keyword evidence="2" id="KW-0489">Methyltransferase</keyword>
<evidence type="ECO:0000313" key="2">
    <source>
        <dbReference type="EMBL" id="XBY45251.1"/>
    </source>
</evidence>
<dbReference type="InterPro" id="IPR029063">
    <property type="entry name" value="SAM-dependent_MTases_sf"/>
</dbReference>
<accession>A0AAU7XDV0</accession>
<gene>
    <name evidence="2" type="ORF">ABS361_02880</name>
</gene>
<dbReference type="NCBIfam" id="TIGR01444">
    <property type="entry name" value="fkbM_fam"/>
    <property type="match status" value="1"/>
</dbReference>
<dbReference type="RefSeq" id="WP_407050341.1">
    <property type="nucleotide sequence ID" value="NZ_CP158568.1"/>
</dbReference>
<proteinExistence type="predicted"/>
<sequence>MFVSYAQNAEDVILNRIFAGKARGTYVDVGASHPTLDSVTQAFYDRGWNGINVEPLPDRIAELAYARPRDLNLRLALADRPGTAVFHVFPTLHGLSTLSAEVAERSAALGDEPFRVEVEVSTLAIVLEAAKVETLDFLKIDVEGAEAAVLAGMDFSRWRPTVVVVEATAPGTPQPSHETWEPLLIAARYRPVLFDGLNRFYLAEEAAALAERFTTPPNVFDGHVVAKSFGDPLENRGHPDHDFAVHLASTWLNALALASDTELTRLVCHGLPAHILDGPVSAAGVVEAYRRVFGKRVGEGIVERIVAFDPRPSLREVIAGFVGSDLFRAARARVAVPKLR</sequence>
<dbReference type="EMBL" id="CP158568">
    <property type="protein sequence ID" value="XBY45251.1"/>
    <property type="molecule type" value="Genomic_DNA"/>
</dbReference>
<dbReference type="SUPFAM" id="SSF53335">
    <property type="entry name" value="S-adenosyl-L-methionine-dependent methyltransferases"/>
    <property type="match status" value="1"/>
</dbReference>
<keyword evidence="2" id="KW-0808">Transferase</keyword>
<dbReference type="GO" id="GO:0032259">
    <property type="term" value="P:methylation"/>
    <property type="evidence" value="ECO:0007669"/>
    <property type="project" value="UniProtKB-KW"/>
</dbReference>
<dbReference type="KEGG" id="mflg:ABS361_02880"/>